<feature type="region of interest" description="Disordered" evidence="2">
    <location>
        <begin position="257"/>
        <end position="286"/>
    </location>
</feature>
<keyword evidence="1" id="KW-0560">Oxidoreductase</keyword>
<dbReference type="InterPro" id="IPR050791">
    <property type="entry name" value="Aldo-Keto_reductase"/>
</dbReference>
<dbReference type="PRINTS" id="PR00069">
    <property type="entry name" value="ALDKETRDTASE"/>
</dbReference>
<organism evidence="4 5">
    <name type="scientific">Nocardioides conyzicola</name>
    <dbReference type="NCBI Taxonomy" id="1651781"/>
    <lineage>
        <taxon>Bacteria</taxon>
        <taxon>Bacillati</taxon>
        <taxon>Actinomycetota</taxon>
        <taxon>Actinomycetes</taxon>
        <taxon>Propionibacteriales</taxon>
        <taxon>Nocardioidaceae</taxon>
        <taxon>Nocardioides</taxon>
    </lineage>
</organism>
<dbReference type="InterPro" id="IPR023210">
    <property type="entry name" value="NADP_OxRdtase_dom"/>
</dbReference>
<dbReference type="RefSeq" id="WP_345522210.1">
    <property type="nucleotide sequence ID" value="NZ_BAABKM010000002.1"/>
</dbReference>
<dbReference type="InterPro" id="IPR020471">
    <property type="entry name" value="AKR"/>
</dbReference>
<dbReference type="CDD" id="cd19088">
    <property type="entry name" value="AKR_AKR13B1"/>
    <property type="match status" value="1"/>
</dbReference>
<accession>A0ABP8XJP6</accession>
<dbReference type="Pfam" id="PF00248">
    <property type="entry name" value="Aldo_ket_red"/>
    <property type="match status" value="1"/>
</dbReference>
<keyword evidence="5" id="KW-1185">Reference proteome</keyword>
<gene>
    <name evidence="4" type="ORF">GCM10023349_30400</name>
</gene>
<evidence type="ECO:0000313" key="5">
    <source>
        <dbReference type="Proteomes" id="UP001499974"/>
    </source>
</evidence>
<protein>
    <submittedName>
        <fullName evidence="4">Aldo/keto reductase</fullName>
    </submittedName>
</protein>
<dbReference type="PANTHER" id="PTHR43625:SF40">
    <property type="entry name" value="ALDO-KETO REDUCTASE YAKC [NADP(+)]"/>
    <property type="match status" value="1"/>
</dbReference>
<dbReference type="Gene3D" id="3.20.20.100">
    <property type="entry name" value="NADP-dependent oxidoreductase domain"/>
    <property type="match status" value="1"/>
</dbReference>
<evidence type="ECO:0000259" key="3">
    <source>
        <dbReference type="Pfam" id="PF00248"/>
    </source>
</evidence>
<reference evidence="5" key="1">
    <citation type="journal article" date="2019" name="Int. J. Syst. Evol. Microbiol.">
        <title>The Global Catalogue of Microorganisms (GCM) 10K type strain sequencing project: providing services to taxonomists for standard genome sequencing and annotation.</title>
        <authorList>
            <consortium name="The Broad Institute Genomics Platform"/>
            <consortium name="The Broad Institute Genome Sequencing Center for Infectious Disease"/>
            <person name="Wu L."/>
            <person name="Ma J."/>
        </authorList>
    </citation>
    <scope>NUCLEOTIDE SEQUENCE [LARGE SCALE GENOMIC DNA]</scope>
    <source>
        <strain evidence="5">JCM 18531</strain>
    </source>
</reference>
<name>A0ABP8XJP6_9ACTN</name>
<sequence>MTNIASSSGTFDIGGDLPVVRLGYGTMQLPGEGVWGPPKDHDTAVAVLRRTVELGITFFDTADSYGPETAEQLLKDALHPYADDVVIATKSGLTRQGPGVWTPLGYPPYLRQQCELSLRRLGVDTIDLYQLHRIDEAYPLEDQVGEFKALQDEGKIRHIGLSEVTVDQIKAAREVADIATVQNLYNLGNRSAEDVLDYCEAEGIGFIPWFPLATGQLSKEDGPLADASRDHGATPSQLALAWLLRRSPVMLPIPGTSSLDHLESNTEAAGIELTDEEYEKLSSSVD</sequence>
<dbReference type="Proteomes" id="UP001499974">
    <property type="component" value="Unassembled WGS sequence"/>
</dbReference>
<proteinExistence type="predicted"/>
<dbReference type="EMBL" id="BAABKM010000002">
    <property type="protein sequence ID" value="GAA4709417.1"/>
    <property type="molecule type" value="Genomic_DNA"/>
</dbReference>
<dbReference type="InterPro" id="IPR036812">
    <property type="entry name" value="NAD(P)_OxRdtase_dom_sf"/>
</dbReference>
<comment type="caution">
    <text evidence="4">The sequence shown here is derived from an EMBL/GenBank/DDBJ whole genome shotgun (WGS) entry which is preliminary data.</text>
</comment>
<dbReference type="SUPFAM" id="SSF51430">
    <property type="entry name" value="NAD(P)-linked oxidoreductase"/>
    <property type="match status" value="1"/>
</dbReference>
<evidence type="ECO:0000256" key="1">
    <source>
        <dbReference type="ARBA" id="ARBA00023002"/>
    </source>
</evidence>
<evidence type="ECO:0000313" key="4">
    <source>
        <dbReference type="EMBL" id="GAA4709417.1"/>
    </source>
</evidence>
<feature type="domain" description="NADP-dependent oxidoreductase" evidence="3">
    <location>
        <begin position="21"/>
        <end position="283"/>
    </location>
</feature>
<dbReference type="PANTHER" id="PTHR43625">
    <property type="entry name" value="AFLATOXIN B1 ALDEHYDE REDUCTASE"/>
    <property type="match status" value="1"/>
</dbReference>
<evidence type="ECO:0000256" key="2">
    <source>
        <dbReference type="SAM" id="MobiDB-lite"/>
    </source>
</evidence>